<comment type="caution">
    <text evidence="3">The sequence shown here is derived from an EMBL/GenBank/DDBJ whole genome shotgun (WGS) entry which is preliminary data.</text>
</comment>
<organism evidence="3">
    <name type="scientific">candidate division WOR-3 bacterium</name>
    <dbReference type="NCBI Taxonomy" id="2052148"/>
    <lineage>
        <taxon>Bacteria</taxon>
        <taxon>Bacteria division WOR-3</taxon>
    </lineage>
</organism>
<sequence length="1110" mass="128494">MENIKRNLLSYFIWFGFLIFLFFPTISYGEEIKPKFSLKEEYGYLRILSDYQLVSQKEGFPQIPVIRKISVDKLFKVEVLKEESIKLSERLMPIPKPISKNEKFKMELNPDERIYKEKNRLIGKDFSFNNGVLEIYPFDYIPSENILIVKTIDVLYETKKYDKSLNRKVLIVYDSIFKTDTLSLKIFYLVRGYQPKFAEESVIGSTSTDIKNFIKTEYSSQPFSFLLLLGSSSMIPLEYGSGDNFAPTDLYYSLLDSLDYFPDIIISRLPFSDSLSLKNYLDNYNNYLFEEDIYRTPSAYFIATDDGGYHSLVESTHTYSMGVLRSVNFVCDSFFAYYQTGTRIDSAINKGKDIVVYSGHGATYYWAGPTFYDSDIENLTNTIYPDIFSFACLTGNYSYTNFFGNSWLSKNSKGSLTFVGSSVETYWNEDDVLQRYFIDSLKNSGYLFDIFNKAKKSYFGYFGDNSLTKGYFERYNFFSTPERFLGNRSIYNFSKDFDRYIPYNKLLDVSINFDGSLDSPIFLSLFKNNSLIDSNFVNAPSTIYLNTSSIVGDTLSLYTFIEGRKLFCDTAIVIGSGQFVTLKEYFLTDYYLDTFFFDLTFKNYGDTTSTNSRVFFKTNSTNFEIISDTLNIPSLESESIFKFEKGLVLKINDFSDSLITDICSVFTVSGTDTIKSIIPLNIMTPDFSMNFLYSLYQNDTLDGIPKNLYSKIYFKVNNNSLLQVKDLKISVTSKDIYIENGNFTIASLMPKSSTVIGFDVYTSSTLSKVCKVNITIKMGDWEKVIEQTLPLVYIQKPQYYGPFKGYYIYTNSMDYLENSPKFKDYNLDSFNFKQLNTKDDTTLLIKLPFKFKFFGMERDSIYLNTNGIISFTKLDNELFTPSVLPSEYLSQINSVVFCWADFRPSYYYDNFIKRSETYNNIFTYFDTINFSYIIYFNRVKSPDYLENTFIVSIDTTSITVYFKNIPQQNRFISGLQFADFTSFSLTGDSFVDINGESLIKNGVALKFTKEKPKLKSKFFDLDKEDSKKVSVDVEIIPKENLFYLNVKKSGIYSVEIYDLLGRKKSVFKNSLLSANIYRLDLKLESDGVKFILVKDISGKVLERKKIIFLK</sequence>
<dbReference type="Gene3D" id="3.40.50.10390">
    <property type="entry name" value="Gingipain r, domain 1"/>
    <property type="match status" value="1"/>
</dbReference>
<reference evidence="3" key="1">
    <citation type="journal article" date="2020" name="mSystems">
        <title>Genome- and Community-Level Interaction Insights into Carbon Utilization and Element Cycling Functions of Hydrothermarchaeota in Hydrothermal Sediment.</title>
        <authorList>
            <person name="Zhou Z."/>
            <person name="Liu Y."/>
            <person name="Xu W."/>
            <person name="Pan J."/>
            <person name="Luo Z.H."/>
            <person name="Li M."/>
        </authorList>
    </citation>
    <scope>NUCLEOTIDE SEQUENCE [LARGE SCALE GENOMIC DNA]</scope>
    <source>
        <strain evidence="3">SpSt-464</strain>
    </source>
</reference>
<evidence type="ECO:0000313" key="3">
    <source>
        <dbReference type="EMBL" id="HFK23260.1"/>
    </source>
</evidence>
<protein>
    <recommendedName>
        <fullName evidence="2">Gingipain domain-containing protein</fullName>
    </recommendedName>
</protein>
<keyword evidence="1" id="KW-0732">Signal</keyword>
<dbReference type="InterPro" id="IPR029030">
    <property type="entry name" value="Caspase-like_dom_sf"/>
</dbReference>
<evidence type="ECO:0000256" key="1">
    <source>
        <dbReference type="ARBA" id="ARBA00022729"/>
    </source>
</evidence>
<evidence type="ECO:0000259" key="2">
    <source>
        <dbReference type="Pfam" id="PF01364"/>
    </source>
</evidence>
<dbReference type="EMBL" id="DSTT01000001">
    <property type="protein sequence ID" value="HFK23260.1"/>
    <property type="molecule type" value="Genomic_DNA"/>
</dbReference>
<dbReference type="SUPFAM" id="SSF52129">
    <property type="entry name" value="Caspase-like"/>
    <property type="match status" value="1"/>
</dbReference>
<gene>
    <name evidence="3" type="ORF">ENS15_01190</name>
</gene>
<dbReference type="Pfam" id="PF01364">
    <property type="entry name" value="Peptidase_C25"/>
    <property type="match status" value="1"/>
</dbReference>
<dbReference type="AlphaFoldDB" id="A0A7C3N683"/>
<dbReference type="GO" id="GO:0006508">
    <property type="term" value="P:proteolysis"/>
    <property type="evidence" value="ECO:0007669"/>
    <property type="project" value="InterPro"/>
</dbReference>
<proteinExistence type="predicted"/>
<dbReference type="GO" id="GO:0008234">
    <property type="term" value="F:cysteine-type peptidase activity"/>
    <property type="evidence" value="ECO:0007669"/>
    <property type="project" value="InterPro"/>
</dbReference>
<feature type="domain" description="Gingipain" evidence="2">
    <location>
        <begin position="170"/>
        <end position="460"/>
    </location>
</feature>
<dbReference type="InterPro" id="IPR029031">
    <property type="entry name" value="Gingipain_N_sf"/>
</dbReference>
<dbReference type="Gene3D" id="3.40.50.1460">
    <property type="match status" value="1"/>
</dbReference>
<dbReference type="InterPro" id="IPR001769">
    <property type="entry name" value="Gingipain"/>
</dbReference>
<name>A0A7C3N683_UNCW3</name>
<accession>A0A7C3N683</accession>